<accession>A0A9N9X769</accession>
<dbReference type="EMBL" id="OU898277">
    <property type="protein sequence ID" value="CAG9830072.1"/>
    <property type="molecule type" value="Genomic_DNA"/>
</dbReference>
<protein>
    <submittedName>
        <fullName evidence="1">Uncharacterized protein</fullName>
    </submittedName>
</protein>
<evidence type="ECO:0000313" key="1">
    <source>
        <dbReference type="EMBL" id="CAG9830072.1"/>
    </source>
</evidence>
<dbReference type="AlphaFoldDB" id="A0A9N9X769"/>
<sequence length="58" mass="7016">MCKRLEAFEMWLYRRILKSPFSSLNILCEINPDMLSFNPLCKEKYFESEVQEEEEHLG</sequence>
<name>A0A9N9X769_DIABA</name>
<reference evidence="1" key="1">
    <citation type="submission" date="2022-01" db="EMBL/GenBank/DDBJ databases">
        <authorList>
            <person name="King R."/>
        </authorList>
    </citation>
    <scope>NUCLEOTIDE SEQUENCE</scope>
</reference>
<organism evidence="1 2">
    <name type="scientific">Diabrotica balteata</name>
    <name type="common">Banded cucumber beetle</name>
    <dbReference type="NCBI Taxonomy" id="107213"/>
    <lineage>
        <taxon>Eukaryota</taxon>
        <taxon>Metazoa</taxon>
        <taxon>Ecdysozoa</taxon>
        <taxon>Arthropoda</taxon>
        <taxon>Hexapoda</taxon>
        <taxon>Insecta</taxon>
        <taxon>Pterygota</taxon>
        <taxon>Neoptera</taxon>
        <taxon>Endopterygota</taxon>
        <taxon>Coleoptera</taxon>
        <taxon>Polyphaga</taxon>
        <taxon>Cucujiformia</taxon>
        <taxon>Chrysomeloidea</taxon>
        <taxon>Chrysomelidae</taxon>
        <taxon>Galerucinae</taxon>
        <taxon>Diabroticina</taxon>
        <taxon>Diabroticites</taxon>
        <taxon>Diabrotica</taxon>
    </lineage>
</organism>
<proteinExistence type="predicted"/>
<dbReference type="Proteomes" id="UP001153709">
    <property type="component" value="Chromosome 2"/>
</dbReference>
<gene>
    <name evidence="1" type="ORF">DIABBA_LOCUS3807</name>
</gene>
<keyword evidence="2" id="KW-1185">Reference proteome</keyword>
<evidence type="ECO:0000313" key="2">
    <source>
        <dbReference type="Proteomes" id="UP001153709"/>
    </source>
</evidence>